<dbReference type="GO" id="GO:0003755">
    <property type="term" value="F:peptidyl-prolyl cis-trans isomerase activity"/>
    <property type="evidence" value="ECO:0007669"/>
    <property type="project" value="UniProtKB-UniRule"/>
</dbReference>
<evidence type="ECO:0000256" key="9">
    <source>
        <dbReference type="ARBA" id="ARBA00023306"/>
    </source>
</evidence>
<dbReference type="PANTHER" id="PTHR30560:SF3">
    <property type="entry name" value="TRIGGER FACTOR-LIKE PROTEIN TIG, CHLOROPLASTIC"/>
    <property type="match status" value="1"/>
</dbReference>
<comment type="similarity">
    <text evidence="2 12 14">Belongs to the FKBP-type PPIase family. Tig subfamily.</text>
</comment>
<evidence type="ECO:0000313" key="18">
    <source>
        <dbReference type="Proteomes" id="UP000253891"/>
    </source>
</evidence>
<dbReference type="EC" id="5.2.1.8" evidence="3 12"/>
<reference evidence="17 18" key="1">
    <citation type="journal article" date="2015" name="BMC Genomics">
        <title>Comparative genomics of Fructobacillus spp. and Leuconostoc spp. reveals niche-specific evolution of Fructobacillus spp.</title>
        <authorList>
            <person name="Endo A."/>
            <person name="Tanizawa Y."/>
            <person name="Tanaka N."/>
            <person name="Maeno S."/>
            <person name="Kumar H."/>
            <person name="Shiwa Y."/>
            <person name="Okada S."/>
            <person name="Yoshikawa H."/>
            <person name="Dicks L."/>
            <person name="Nakagawa J."/>
            <person name="Arita M."/>
        </authorList>
    </citation>
    <scope>NUCLEOTIDE SEQUENCE [LARGE SCALE GENOMIC DNA]</scope>
    <source>
        <strain evidence="17 18">JCM 12225</strain>
    </source>
</reference>
<evidence type="ECO:0000256" key="5">
    <source>
        <dbReference type="ARBA" id="ARBA00022618"/>
    </source>
</evidence>
<organism evidence="17 18">
    <name type="scientific">Fructobacillus ficulneus</name>
    <dbReference type="NCBI Taxonomy" id="157463"/>
    <lineage>
        <taxon>Bacteria</taxon>
        <taxon>Bacillati</taxon>
        <taxon>Bacillota</taxon>
        <taxon>Bacilli</taxon>
        <taxon>Lactobacillales</taxon>
        <taxon>Lactobacillaceae</taxon>
        <taxon>Fructobacillus</taxon>
    </lineage>
</organism>
<dbReference type="Pfam" id="PF05697">
    <property type="entry name" value="Trigger_N"/>
    <property type="match status" value="1"/>
</dbReference>
<evidence type="ECO:0000256" key="2">
    <source>
        <dbReference type="ARBA" id="ARBA00005464"/>
    </source>
</evidence>
<dbReference type="Gene3D" id="1.10.3120.10">
    <property type="entry name" value="Trigger factor, C-terminal domain"/>
    <property type="match status" value="1"/>
</dbReference>
<comment type="function">
    <text evidence="10 12">Involved in protein export. Acts as a chaperone by maintaining the newly synthesized protein in an open conformation. Functions as a peptidyl-prolyl cis-trans isomerase.</text>
</comment>
<keyword evidence="18" id="KW-1185">Reference proteome</keyword>
<dbReference type="InterPro" id="IPR027304">
    <property type="entry name" value="Trigger_fact/SurA_dom_sf"/>
</dbReference>
<dbReference type="InterPro" id="IPR037041">
    <property type="entry name" value="Trigger_fac_C_sf"/>
</dbReference>
<evidence type="ECO:0000256" key="12">
    <source>
        <dbReference type="HAMAP-Rule" id="MF_00303"/>
    </source>
</evidence>
<dbReference type="PIRSF" id="PIRSF003095">
    <property type="entry name" value="Trigger_factor"/>
    <property type="match status" value="1"/>
</dbReference>
<accession>A0A0K8MJK8</accession>
<dbReference type="Pfam" id="PF00254">
    <property type="entry name" value="FKBP_C"/>
    <property type="match status" value="1"/>
</dbReference>
<dbReference type="RefSeq" id="WP_061993403.1">
    <property type="nucleotide sequence ID" value="NZ_DF968005.1"/>
</dbReference>
<dbReference type="SUPFAM" id="SSF102735">
    <property type="entry name" value="Trigger factor ribosome-binding domain"/>
    <property type="match status" value="1"/>
</dbReference>
<dbReference type="SUPFAM" id="SSF109998">
    <property type="entry name" value="Triger factor/SurA peptide-binding domain-like"/>
    <property type="match status" value="1"/>
</dbReference>
<dbReference type="EMBL" id="DF968005">
    <property type="protein sequence ID" value="GAP00050.1"/>
    <property type="molecule type" value="Genomic_DNA"/>
</dbReference>
<evidence type="ECO:0000256" key="14">
    <source>
        <dbReference type="RuleBase" id="RU003914"/>
    </source>
</evidence>
<keyword evidence="6 12" id="KW-0697">Rotamase</keyword>
<dbReference type="InterPro" id="IPR036611">
    <property type="entry name" value="Trigger_fac_ribosome-bd_sf"/>
</dbReference>
<keyword evidence="12" id="KW-0963">Cytoplasm</keyword>
<dbReference type="GO" id="GO:0043022">
    <property type="term" value="F:ribosome binding"/>
    <property type="evidence" value="ECO:0007669"/>
    <property type="project" value="TreeGrafter"/>
</dbReference>
<evidence type="ECO:0000256" key="8">
    <source>
        <dbReference type="ARBA" id="ARBA00023235"/>
    </source>
</evidence>
<keyword evidence="15" id="KW-0175">Coiled coil</keyword>
<feature type="coiled-coil region" evidence="15">
    <location>
        <begin position="256"/>
        <end position="290"/>
    </location>
</feature>
<dbReference type="GO" id="GO:0051083">
    <property type="term" value="P:'de novo' cotranslational protein folding"/>
    <property type="evidence" value="ECO:0007669"/>
    <property type="project" value="TreeGrafter"/>
</dbReference>
<dbReference type="PANTHER" id="PTHR30560">
    <property type="entry name" value="TRIGGER FACTOR CHAPERONE AND PEPTIDYL-PROLYL CIS/TRANS ISOMERASE"/>
    <property type="match status" value="1"/>
</dbReference>
<evidence type="ECO:0000256" key="13">
    <source>
        <dbReference type="PROSITE-ProRule" id="PRU00277"/>
    </source>
</evidence>
<dbReference type="GO" id="GO:0043335">
    <property type="term" value="P:protein unfolding"/>
    <property type="evidence" value="ECO:0007669"/>
    <property type="project" value="TreeGrafter"/>
</dbReference>
<comment type="subcellular location">
    <subcellularLocation>
        <location evidence="12">Cytoplasm</location>
    </subcellularLocation>
    <text evidence="12">About half TF is bound to the ribosome near the polypeptide exit tunnel while the other half is free in the cytoplasm.</text>
</comment>
<keyword evidence="9 12" id="KW-0131">Cell cycle</keyword>
<gene>
    <name evidence="12 17" type="primary">tig</name>
    <name evidence="17" type="ORF">FFIC_280550</name>
</gene>
<dbReference type="Gene3D" id="3.10.50.40">
    <property type="match status" value="1"/>
</dbReference>
<sequence length="430" mass="47127">MSKWTAAADANRGTLEFTIAQADVQNALKPAFDKNKNQISVPGFRKGKVPMSMFLQKFGEEALYQDVMDIVLPAAFDAAIAEQGLTIVGRPDIAPVSMNKGADWEMKADFAVAPEIKLGDYTGLAVEKNDATVADEDVDAEIKRQQENQAELVLQEDGTKAENGDTVVIDFDGSVDGDHFEGGQAKDYSLELGSGSFIPGFEEQLVGHTAGEDVDVKVTFPAEYQAKDLAGKEALFEVKLHEIKRKSLPELDDEFAKDVDEDVETLAELKEKTKKNLQEARDQAAADEFEDAAVQAAVDNAEVVGGSIPQEMIDEDVDRQMQQYLGQLQQQGISPEMFFQISGQTQESFKQQFEQGADNRVKINLVLEAIVKAENVQPSEEEVAAEVKSLADQYNISEEQVKQSLSDDLLKHDIAMKAVVDKIVSSAKAK</sequence>
<dbReference type="GO" id="GO:0005737">
    <property type="term" value="C:cytoplasm"/>
    <property type="evidence" value="ECO:0007669"/>
    <property type="project" value="UniProtKB-SubCell"/>
</dbReference>
<keyword evidence="8 12" id="KW-0413">Isomerase</keyword>
<dbReference type="Proteomes" id="UP000253891">
    <property type="component" value="Unassembled WGS sequence"/>
</dbReference>
<dbReference type="STRING" id="157463.GCA_001047075_00963"/>
<protein>
    <recommendedName>
        <fullName evidence="4 12">Trigger factor</fullName>
        <shortName evidence="12">TF</shortName>
        <ecNumber evidence="3 12">5.2.1.8</ecNumber>
    </recommendedName>
    <alternativeName>
        <fullName evidence="11 12">PPIase</fullName>
    </alternativeName>
</protein>
<dbReference type="InterPro" id="IPR008880">
    <property type="entry name" value="Trigger_fac_C"/>
</dbReference>
<dbReference type="Pfam" id="PF05698">
    <property type="entry name" value="Trigger_C"/>
    <property type="match status" value="1"/>
</dbReference>
<dbReference type="Gene3D" id="3.30.70.1050">
    <property type="entry name" value="Trigger factor ribosome-binding domain"/>
    <property type="match status" value="1"/>
</dbReference>
<dbReference type="AlphaFoldDB" id="A0A0K8MJK8"/>
<feature type="domain" description="PPIase FKBP-type" evidence="16">
    <location>
        <begin position="164"/>
        <end position="244"/>
    </location>
</feature>
<evidence type="ECO:0000259" key="16">
    <source>
        <dbReference type="PROSITE" id="PS50059"/>
    </source>
</evidence>
<evidence type="ECO:0000256" key="4">
    <source>
        <dbReference type="ARBA" id="ARBA00016902"/>
    </source>
</evidence>
<dbReference type="InterPro" id="IPR008881">
    <property type="entry name" value="Trigger_fac_ribosome-bd_bac"/>
</dbReference>
<evidence type="ECO:0000256" key="7">
    <source>
        <dbReference type="ARBA" id="ARBA00023186"/>
    </source>
</evidence>
<dbReference type="InterPro" id="IPR046357">
    <property type="entry name" value="PPIase_dom_sf"/>
</dbReference>
<comment type="domain">
    <text evidence="12">Consists of 3 domains; the N-terminus binds the ribosome, the middle domain has PPIase activity, while the C-terminus has intrinsic chaperone activity on its own.</text>
</comment>
<name>A0A0K8MJK8_9LACO</name>
<dbReference type="SUPFAM" id="SSF54534">
    <property type="entry name" value="FKBP-like"/>
    <property type="match status" value="1"/>
</dbReference>
<dbReference type="PROSITE" id="PS50059">
    <property type="entry name" value="FKBP_PPIASE"/>
    <property type="match status" value="1"/>
</dbReference>
<evidence type="ECO:0000256" key="6">
    <source>
        <dbReference type="ARBA" id="ARBA00023110"/>
    </source>
</evidence>
<evidence type="ECO:0000313" key="17">
    <source>
        <dbReference type="EMBL" id="GAP00050.1"/>
    </source>
</evidence>
<dbReference type="GO" id="GO:0044183">
    <property type="term" value="F:protein folding chaperone"/>
    <property type="evidence" value="ECO:0007669"/>
    <property type="project" value="TreeGrafter"/>
</dbReference>
<dbReference type="NCBIfam" id="TIGR00115">
    <property type="entry name" value="tig"/>
    <property type="match status" value="1"/>
</dbReference>
<keyword evidence="7 12" id="KW-0143">Chaperone</keyword>
<comment type="catalytic activity">
    <reaction evidence="1 12 13">
        <text>[protein]-peptidylproline (omega=180) = [protein]-peptidylproline (omega=0)</text>
        <dbReference type="Rhea" id="RHEA:16237"/>
        <dbReference type="Rhea" id="RHEA-COMP:10747"/>
        <dbReference type="Rhea" id="RHEA-COMP:10748"/>
        <dbReference type="ChEBI" id="CHEBI:83833"/>
        <dbReference type="ChEBI" id="CHEBI:83834"/>
        <dbReference type="EC" id="5.2.1.8"/>
    </reaction>
</comment>
<dbReference type="InterPro" id="IPR001179">
    <property type="entry name" value="PPIase_FKBP_dom"/>
</dbReference>
<dbReference type="FunFam" id="3.10.50.40:FF:000001">
    <property type="entry name" value="Trigger factor"/>
    <property type="match status" value="1"/>
</dbReference>
<evidence type="ECO:0000256" key="11">
    <source>
        <dbReference type="ARBA" id="ARBA00029986"/>
    </source>
</evidence>
<dbReference type="GO" id="GO:0015031">
    <property type="term" value="P:protein transport"/>
    <property type="evidence" value="ECO:0007669"/>
    <property type="project" value="UniProtKB-UniRule"/>
</dbReference>
<evidence type="ECO:0000256" key="15">
    <source>
        <dbReference type="SAM" id="Coils"/>
    </source>
</evidence>
<proteinExistence type="inferred from homology"/>
<evidence type="ECO:0000256" key="10">
    <source>
        <dbReference type="ARBA" id="ARBA00024849"/>
    </source>
</evidence>
<evidence type="ECO:0000256" key="1">
    <source>
        <dbReference type="ARBA" id="ARBA00000971"/>
    </source>
</evidence>
<keyword evidence="5 12" id="KW-0132">Cell division</keyword>
<dbReference type="OrthoDB" id="9767721at2"/>
<evidence type="ECO:0000256" key="3">
    <source>
        <dbReference type="ARBA" id="ARBA00013194"/>
    </source>
</evidence>
<dbReference type="GO" id="GO:0051301">
    <property type="term" value="P:cell division"/>
    <property type="evidence" value="ECO:0007669"/>
    <property type="project" value="UniProtKB-KW"/>
</dbReference>
<dbReference type="InterPro" id="IPR005215">
    <property type="entry name" value="Trig_fac"/>
</dbReference>
<dbReference type="HAMAP" id="MF_00303">
    <property type="entry name" value="Trigger_factor_Tig"/>
    <property type="match status" value="1"/>
</dbReference>